<feature type="transmembrane region" description="Helical" evidence="5">
    <location>
        <begin position="445"/>
        <end position="469"/>
    </location>
</feature>
<dbReference type="PROSITE" id="PS50850">
    <property type="entry name" value="MFS"/>
    <property type="match status" value="1"/>
</dbReference>
<sequence>MRFLHEGIDRINKYLPTTNQWLILFSSIPVALSTGTLFVYSIYGTQLADKCKLEAAQAANLNISATLGTAIGAILGGYVTDVYGTQIPMLISSVSIAVGYQWVYRQYQLGAGSSVLQLLLAMFLVGVGSVAGYFSAIKAVTVSFPTFKATAQSITIASFAISSLVYSVINTRVFHGDAERFLRFLANSCGLMIFIGFVFIRVEGHIDEAKQTSEAISESTSLLSEVDSTSGVESAKEHDLKHSNLRATLLHPVFWYHYFLFAIVQGLGQMYIYSVGFILKALHYYFSQNQLETVTPLHHLQALHVSIIAVASFLGRLSSGPTSDYLVHKLNSQRHWVLILGLVFMLSGHIMLSTNLSSWTFDSVNLYMSIISGLVGYAYGFSFTSYPAIVSDIFNMKHYSSIWGTTYSATALGLSVMTKVFGHVYDLNSTFWDGEDYVCAKGSGCYRLTFVITSGLCSFAMILVLFYIYTRDRHG</sequence>
<dbReference type="Proteomes" id="UP000000709">
    <property type="component" value="Unassembled WGS sequence"/>
</dbReference>
<reference evidence="7 8" key="1">
    <citation type="journal article" date="2011" name="Proc. Natl. Acad. Sci. U.S.A.">
        <title>Comparative genomics of xylose-fermenting fungi for enhanced biofuel production.</title>
        <authorList>
            <person name="Wohlbach D.J."/>
            <person name="Kuo A."/>
            <person name="Sato T.K."/>
            <person name="Potts K.M."/>
            <person name="Salamov A.A."/>
            <person name="LaButti K.M."/>
            <person name="Sun H."/>
            <person name="Clum A."/>
            <person name="Pangilinan J.L."/>
            <person name="Lindquist E.A."/>
            <person name="Lucas S."/>
            <person name="Lapidus A."/>
            <person name="Jin M."/>
            <person name="Gunawan C."/>
            <person name="Balan V."/>
            <person name="Dale B.E."/>
            <person name="Jeffries T.W."/>
            <person name="Zinkel R."/>
            <person name="Barry K.W."/>
            <person name="Grigoriev I.V."/>
            <person name="Gasch A.P."/>
        </authorList>
    </citation>
    <scope>NUCLEOTIDE SEQUENCE [LARGE SCALE GENOMIC DNA]</scope>
    <source>
        <strain evidence="8">NRRL Y-27907 / 11-Y1</strain>
    </source>
</reference>
<dbReference type="InterPro" id="IPR036259">
    <property type="entry name" value="MFS_trans_sf"/>
</dbReference>
<keyword evidence="8" id="KW-1185">Reference proteome</keyword>
<dbReference type="Pfam" id="PF07690">
    <property type="entry name" value="MFS_1"/>
    <property type="match status" value="1"/>
</dbReference>
<dbReference type="OrthoDB" id="410267at2759"/>
<feature type="transmembrane region" description="Helical" evidence="5">
    <location>
        <begin position="116"/>
        <end position="137"/>
    </location>
</feature>
<dbReference type="PANTHER" id="PTHR21576:SF166">
    <property type="entry name" value="ADR278WP"/>
    <property type="match status" value="1"/>
</dbReference>
<dbReference type="RefSeq" id="XP_007375715.1">
    <property type="nucleotide sequence ID" value="XM_007375653.1"/>
</dbReference>
<feature type="transmembrane region" description="Helical" evidence="5">
    <location>
        <begin position="366"/>
        <end position="390"/>
    </location>
</feature>
<dbReference type="InterPro" id="IPR020846">
    <property type="entry name" value="MFS_dom"/>
</dbReference>
<dbReference type="AlphaFoldDB" id="G3AN25"/>
<feature type="domain" description="Major facilitator superfamily (MFS) profile" evidence="6">
    <location>
        <begin position="22"/>
        <end position="472"/>
    </location>
</feature>
<dbReference type="InParanoid" id="G3AN25"/>
<dbReference type="InterPro" id="IPR011701">
    <property type="entry name" value="MFS"/>
</dbReference>
<protein>
    <submittedName>
        <fullName evidence="7">Permease</fullName>
    </submittedName>
</protein>
<dbReference type="KEGG" id="spaa:SPAPADRAFT_55889"/>
<feature type="transmembrane region" description="Helical" evidence="5">
    <location>
        <begin position="21"/>
        <end position="43"/>
    </location>
</feature>
<dbReference type="eggNOG" id="ENOG502RWDV">
    <property type="taxonomic scope" value="Eukaryota"/>
</dbReference>
<dbReference type="PANTHER" id="PTHR21576">
    <property type="entry name" value="UNCHARACTERIZED NODULIN-LIKE PROTEIN"/>
    <property type="match status" value="1"/>
</dbReference>
<dbReference type="HOGENOM" id="CLU_012596_0_1_1"/>
<feature type="transmembrane region" description="Helical" evidence="5">
    <location>
        <begin position="63"/>
        <end position="80"/>
    </location>
</feature>
<feature type="transmembrane region" description="Helical" evidence="5">
    <location>
        <begin position="255"/>
        <end position="279"/>
    </location>
</feature>
<evidence type="ECO:0000313" key="8">
    <source>
        <dbReference type="Proteomes" id="UP000000709"/>
    </source>
</evidence>
<organism evidence="8">
    <name type="scientific">Spathaspora passalidarum (strain NRRL Y-27907 / 11-Y1)</name>
    <dbReference type="NCBI Taxonomy" id="619300"/>
    <lineage>
        <taxon>Eukaryota</taxon>
        <taxon>Fungi</taxon>
        <taxon>Dikarya</taxon>
        <taxon>Ascomycota</taxon>
        <taxon>Saccharomycotina</taxon>
        <taxon>Pichiomycetes</taxon>
        <taxon>Debaryomycetaceae</taxon>
        <taxon>Spathaspora</taxon>
    </lineage>
</organism>
<keyword evidence="3 5" id="KW-1133">Transmembrane helix</keyword>
<comment type="subcellular location">
    <subcellularLocation>
        <location evidence="1">Membrane</location>
        <topology evidence="1">Multi-pass membrane protein</topology>
    </subcellularLocation>
</comment>
<keyword evidence="4 5" id="KW-0472">Membrane</keyword>
<evidence type="ECO:0000313" key="7">
    <source>
        <dbReference type="EMBL" id="EGW32439.1"/>
    </source>
</evidence>
<dbReference type="Gene3D" id="1.20.1250.20">
    <property type="entry name" value="MFS general substrate transporter like domains"/>
    <property type="match status" value="1"/>
</dbReference>
<dbReference type="GO" id="GO:0000329">
    <property type="term" value="C:fungal-type vacuole membrane"/>
    <property type="evidence" value="ECO:0007669"/>
    <property type="project" value="TreeGrafter"/>
</dbReference>
<dbReference type="GeneID" id="18871982"/>
<evidence type="ECO:0000256" key="4">
    <source>
        <dbReference type="ARBA" id="ARBA00023136"/>
    </source>
</evidence>
<dbReference type="OMA" id="TNHWLIL"/>
<feature type="transmembrane region" description="Helical" evidence="5">
    <location>
        <begin position="181"/>
        <end position="200"/>
    </location>
</feature>
<evidence type="ECO:0000259" key="6">
    <source>
        <dbReference type="PROSITE" id="PS50850"/>
    </source>
</evidence>
<gene>
    <name evidence="7" type="ORF">SPAPADRAFT_55889</name>
</gene>
<keyword evidence="2 5" id="KW-0812">Transmembrane</keyword>
<name>G3AN25_SPAPN</name>
<evidence type="ECO:0000256" key="1">
    <source>
        <dbReference type="ARBA" id="ARBA00004141"/>
    </source>
</evidence>
<evidence type="ECO:0000256" key="3">
    <source>
        <dbReference type="ARBA" id="ARBA00022989"/>
    </source>
</evidence>
<accession>G3AN25</accession>
<dbReference type="GO" id="GO:0022857">
    <property type="term" value="F:transmembrane transporter activity"/>
    <property type="evidence" value="ECO:0007669"/>
    <property type="project" value="InterPro"/>
</dbReference>
<evidence type="ECO:0000256" key="2">
    <source>
        <dbReference type="ARBA" id="ARBA00022692"/>
    </source>
</evidence>
<feature type="transmembrane region" description="Helical" evidence="5">
    <location>
        <begin position="149"/>
        <end position="169"/>
    </location>
</feature>
<proteinExistence type="predicted"/>
<feature type="transmembrane region" description="Helical" evidence="5">
    <location>
        <begin position="336"/>
        <end position="354"/>
    </location>
</feature>
<evidence type="ECO:0000256" key="5">
    <source>
        <dbReference type="SAM" id="Phobius"/>
    </source>
</evidence>
<feature type="transmembrane region" description="Helical" evidence="5">
    <location>
        <begin position="402"/>
        <end position="425"/>
    </location>
</feature>
<dbReference type="SUPFAM" id="SSF103473">
    <property type="entry name" value="MFS general substrate transporter"/>
    <property type="match status" value="1"/>
</dbReference>
<dbReference type="EMBL" id="GL996502">
    <property type="protein sequence ID" value="EGW32439.1"/>
    <property type="molecule type" value="Genomic_DNA"/>
</dbReference>